<evidence type="ECO:0000313" key="2">
    <source>
        <dbReference type="Proteomes" id="UP000031011"/>
    </source>
</evidence>
<proteinExistence type="predicted"/>
<dbReference type="Proteomes" id="UP000031011">
    <property type="component" value="Unassembled WGS sequence"/>
</dbReference>
<organism evidence="1 2">
    <name type="scientific">Ligilactobacillus ruminis DPC 6832</name>
    <dbReference type="NCBI Taxonomy" id="1402208"/>
    <lineage>
        <taxon>Bacteria</taxon>
        <taxon>Bacillati</taxon>
        <taxon>Bacillota</taxon>
        <taxon>Bacilli</taxon>
        <taxon>Lactobacillales</taxon>
        <taxon>Lactobacillaceae</taxon>
        <taxon>Ligilactobacillus</taxon>
    </lineage>
</organism>
<dbReference type="AlphaFoldDB" id="A0A837DSH9"/>
<accession>A0A837DSH9</accession>
<evidence type="ECO:0000313" key="1">
    <source>
        <dbReference type="EMBL" id="KIC04472.1"/>
    </source>
</evidence>
<gene>
    <name evidence="1" type="ORF">LRN_0477</name>
</gene>
<dbReference type="EMBL" id="AWYA01000101">
    <property type="protein sequence ID" value="KIC04472.1"/>
    <property type="molecule type" value="Genomic_DNA"/>
</dbReference>
<protein>
    <submittedName>
        <fullName evidence="1">Putative type I restriction enzyme S protein</fullName>
    </submittedName>
</protein>
<reference evidence="1 2" key="1">
    <citation type="journal article" date="2015" name="BMC Microbiol.">
        <title>Lactobacillus ruminis strains cluster according to their mammalian gut source.</title>
        <authorList>
            <person name="O' Donnell M.M."/>
            <person name="Harris H.M."/>
            <person name="Lynch D.B."/>
            <person name="Ross R.P."/>
            <person name="O'Toole P.W."/>
        </authorList>
    </citation>
    <scope>NUCLEOTIDE SEQUENCE [LARGE SCALE GENOMIC DNA]</scope>
    <source>
        <strain evidence="1 2">DPC 6832</strain>
    </source>
</reference>
<name>A0A837DSH9_9LACO</name>
<sequence length="73" mass="8393">MVWNEEVQRDIPEGWGSEKLKDVIVENPKSKIKVGDVKNIGEVPFFTSGAEILSTNDSNSFRIKLLFKYCWQC</sequence>
<comment type="caution">
    <text evidence="1">The sequence shown here is derived from an EMBL/GenBank/DDBJ whole genome shotgun (WGS) entry which is preliminary data.</text>
</comment>